<accession>A0A024GCR2</accession>
<organism evidence="1 2">
    <name type="scientific">Albugo candida</name>
    <dbReference type="NCBI Taxonomy" id="65357"/>
    <lineage>
        <taxon>Eukaryota</taxon>
        <taxon>Sar</taxon>
        <taxon>Stramenopiles</taxon>
        <taxon>Oomycota</taxon>
        <taxon>Peronosporomycetes</taxon>
        <taxon>Albuginales</taxon>
        <taxon>Albuginaceae</taxon>
        <taxon>Albugo</taxon>
    </lineage>
</organism>
<comment type="caution">
    <text evidence="1">The sequence shown here is derived from an EMBL/GenBank/DDBJ whole genome shotgun (WGS) entry which is preliminary data.</text>
</comment>
<reference evidence="1 2" key="1">
    <citation type="submission" date="2012-05" db="EMBL/GenBank/DDBJ databases">
        <title>Recombination and specialization in a pathogen metapopulation.</title>
        <authorList>
            <person name="Gardiner A."/>
            <person name="Kemen E."/>
            <person name="Schultz-Larsen T."/>
            <person name="MacLean D."/>
            <person name="Van Oosterhout C."/>
            <person name="Jones J.D.G."/>
        </authorList>
    </citation>
    <scope>NUCLEOTIDE SEQUENCE [LARGE SCALE GENOMIC DNA]</scope>
    <source>
        <strain evidence="1 2">Ac Nc2</strain>
    </source>
</reference>
<sequence>MGFDFDSDFRCGFAIVDDDADSDGDLDDGFDLGLVLDLGDLGLVLGSSLVHVDLGHVDFDLDFSTDPVRDHAIDQNARQVYILRFFQHNVPMSQY</sequence>
<proteinExistence type="predicted"/>
<keyword evidence="2" id="KW-1185">Reference proteome</keyword>
<name>A0A024GCR2_9STRA</name>
<dbReference type="Proteomes" id="UP000053237">
    <property type="component" value="Unassembled WGS sequence"/>
</dbReference>
<gene>
    <name evidence="1" type="ORF">BN9_049060</name>
</gene>
<dbReference type="AlphaFoldDB" id="A0A024GCR2"/>
<protein>
    <submittedName>
        <fullName evidence="1">Uncharacterized protein</fullName>
    </submittedName>
</protein>
<evidence type="ECO:0000313" key="2">
    <source>
        <dbReference type="Proteomes" id="UP000053237"/>
    </source>
</evidence>
<evidence type="ECO:0000313" key="1">
    <source>
        <dbReference type="EMBL" id="CCI44122.1"/>
    </source>
</evidence>
<dbReference type="InParanoid" id="A0A024GCR2"/>
<dbReference type="EMBL" id="CAIX01000062">
    <property type="protein sequence ID" value="CCI44122.1"/>
    <property type="molecule type" value="Genomic_DNA"/>
</dbReference>